<keyword evidence="1" id="KW-0732">Signal</keyword>
<dbReference type="Gramene" id="OMERI09G11030.3">
    <property type="protein sequence ID" value="OMERI09G11030.3"/>
    <property type="gene ID" value="OMERI09G11030"/>
</dbReference>
<organism evidence="2">
    <name type="scientific">Oryza meridionalis</name>
    <dbReference type="NCBI Taxonomy" id="40149"/>
    <lineage>
        <taxon>Eukaryota</taxon>
        <taxon>Viridiplantae</taxon>
        <taxon>Streptophyta</taxon>
        <taxon>Embryophyta</taxon>
        <taxon>Tracheophyta</taxon>
        <taxon>Spermatophyta</taxon>
        <taxon>Magnoliopsida</taxon>
        <taxon>Liliopsida</taxon>
        <taxon>Poales</taxon>
        <taxon>Poaceae</taxon>
        <taxon>BOP clade</taxon>
        <taxon>Oryzoideae</taxon>
        <taxon>Oryzeae</taxon>
        <taxon>Oryzinae</taxon>
        <taxon>Oryza</taxon>
    </lineage>
</organism>
<dbReference type="Proteomes" id="UP000008021">
    <property type="component" value="Chromosome 9"/>
</dbReference>
<proteinExistence type="predicted"/>
<dbReference type="HOGENOM" id="CLU_2065262_0_0_1"/>
<reference evidence="2" key="1">
    <citation type="submission" date="2015-04" db="UniProtKB">
        <authorList>
            <consortium name="EnsemblPlants"/>
        </authorList>
    </citation>
    <scope>IDENTIFICATION</scope>
</reference>
<name>A0A0E0ETB8_9ORYZ</name>
<evidence type="ECO:0000313" key="2">
    <source>
        <dbReference type="EnsemblPlants" id="OMERI09G11030.3"/>
    </source>
</evidence>
<accession>A0A0E0ETB8</accession>
<evidence type="ECO:0008006" key="4">
    <source>
        <dbReference type="Google" id="ProtNLM"/>
    </source>
</evidence>
<protein>
    <recommendedName>
        <fullName evidence="4">Secreted protein</fullName>
    </recommendedName>
</protein>
<feature type="chain" id="PRO_5002358366" description="Secreted protein" evidence="1">
    <location>
        <begin position="18"/>
        <end position="119"/>
    </location>
</feature>
<evidence type="ECO:0000313" key="3">
    <source>
        <dbReference type="Proteomes" id="UP000008021"/>
    </source>
</evidence>
<evidence type="ECO:0000256" key="1">
    <source>
        <dbReference type="SAM" id="SignalP"/>
    </source>
</evidence>
<reference evidence="2" key="2">
    <citation type="submission" date="2018-05" db="EMBL/GenBank/DDBJ databases">
        <title>OmerRS3 (Oryza meridionalis Reference Sequence Version 3).</title>
        <authorList>
            <person name="Zhang J."/>
            <person name="Kudrna D."/>
            <person name="Lee S."/>
            <person name="Talag J."/>
            <person name="Welchert J."/>
            <person name="Wing R.A."/>
        </authorList>
    </citation>
    <scope>NUCLEOTIDE SEQUENCE [LARGE SCALE GENOMIC DNA]</scope>
    <source>
        <strain evidence="2">cv. OR44</strain>
    </source>
</reference>
<dbReference type="EnsemblPlants" id="OMERI09G11030.3">
    <property type="protein sequence ID" value="OMERI09G11030.3"/>
    <property type="gene ID" value="OMERI09G11030"/>
</dbReference>
<dbReference type="AlphaFoldDB" id="A0A0E0ETB8"/>
<sequence length="119" mass="13036">MLESLRAWAFMILSMLAVQPYSPVTRQQGESTTRSETTTFSTLSPSTSLITLHRPSNFSLSSSCRFFSSSLSSSFRPSLVAETSFLPSNSLSWPTANGHRFSCTDKLSERVRANSGSAN</sequence>
<keyword evidence="3" id="KW-1185">Reference proteome</keyword>
<feature type="signal peptide" evidence="1">
    <location>
        <begin position="1"/>
        <end position="17"/>
    </location>
</feature>